<accession>A0A2I1I7A4</accession>
<evidence type="ECO:0000313" key="3">
    <source>
        <dbReference type="Proteomes" id="UP000234545"/>
    </source>
</evidence>
<comment type="caution">
    <text evidence="2">The sequence shown here is derived from an EMBL/GenBank/DDBJ whole genome shotgun (WGS) entry which is preliminary data.</text>
</comment>
<gene>
    <name evidence="2" type="ORF">CYJ25_01665</name>
</gene>
<proteinExistence type="predicted"/>
<reference evidence="2 3" key="1">
    <citation type="submission" date="2017-12" db="EMBL/GenBank/DDBJ databases">
        <title>Phylogenetic diversity of female urinary microbiome.</title>
        <authorList>
            <person name="Thomas-White K."/>
            <person name="Wolfe A.J."/>
        </authorList>
    </citation>
    <scope>NUCLEOTIDE SEQUENCE [LARGE SCALE GENOMIC DNA]</scope>
    <source>
        <strain evidence="2 3">UMB0250</strain>
    </source>
</reference>
<evidence type="ECO:0000259" key="1">
    <source>
        <dbReference type="Pfam" id="PF04266"/>
    </source>
</evidence>
<name>A0A2I1I7A4_9ACTO</name>
<dbReference type="EMBL" id="PKKJ01000001">
    <property type="protein sequence ID" value="PKY66973.1"/>
    <property type="molecule type" value="Genomic_DNA"/>
</dbReference>
<protein>
    <recommendedName>
        <fullName evidence="1">ASCH domain-containing protein</fullName>
    </recommendedName>
</protein>
<feature type="domain" description="ASCH" evidence="1">
    <location>
        <begin position="18"/>
        <end position="91"/>
    </location>
</feature>
<evidence type="ECO:0000313" key="2">
    <source>
        <dbReference type="EMBL" id="PKY66973.1"/>
    </source>
</evidence>
<dbReference type="Proteomes" id="UP000234545">
    <property type="component" value="Unassembled WGS sequence"/>
</dbReference>
<dbReference type="Pfam" id="PF04266">
    <property type="entry name" value="ASCH"/>
    <property type="match status" value="1"/>
</dbReference>
<dbReference type="SUPFAM" id="SSF88697">
    <property type="entry name" value="PUA domain-like"/>
    <property type="match status" value="1"/>
</dbReference>
<organism evidence="2 3">
    <name type="scientific">Schaalia turicensis</name>
    <dbReference type="NCBI Taxonomy" id="131111"/>
    <lineage>
        <taxon>Bacteria</taxon>
        <taxon>Bacillati</taxon>
        <taxon>Actinomycetota</taxon>
        <taxon>Actinomycetes</taxon>
        <taxon>Actinomycetales</taxon>
        <taxon>Actinomycetaceae</taxon>
        <taxon>Schaalia</taxon>
    </lineage>
</organism>
<dbReference type="Gene3D" id="2.30.130.30">
    <property type="entry name" value="Hypothetical protein"/>
    <property type="match status" value="1"/>
</dbReference>
<sequence>MEKGNDCPVEKQSQLKALTVRQPWAYLIMRGLKKVENRSWKPTLQVGERFVIHAGYGNAKWPDRIPEPLRHEVPKNVAHGAALGTVRLASVHEAGVECGEECDVFGSPDYRYHWVLDDPQLFASPILMKGALRLWDFTEE</sequence>
<dbReference type="InterPro" id="IPR015947">
    <property type="entry name" value="PUA-like_sf"/>
</dbReference>
<dbReference type="AlphaFoldDB" id="A0A2I1I7A4"/>
<dbReference type="InterPro" id="IPR007374">
    <property type="entry name" value="ASCH_domain"/>
</dbReference>
<dbReference type="OrthoDB" id="359066at2"/>